<organism evidence="4 5">
    <name type="scientific">Levilactobacillus tujiorum</name>
    <dbReference type="NCBI Taxonomy" id="2912243"/>
    <lineage>
        <taxon>Bacteria</taxon>
        <taxon>Bacillati</taxon>
        <taxon>Bacillota</taxon>
        <taxon>Bacilli</taxon>
        <taxon>Lactobacillales</taxon>
        <taxon>Lactobacillaceae</taxon>
        <taxon>Levilactobacillus</taxon>
    </lineage>
</organism>
<dbReference type="InterPro" id="IPR036388">
    <property type="entry name" value="WH-like_DNA-bd_sf"/>
</dbReference>
<feature type="domain" description="Putative host cell surface-exposed lipoprotein Ltp-like HTH region" evidence="3">
    <location>
        <begin position="100"/>
        <end position="147"/>
    </location>
</feature>
<comment type="caution">
    <text evidence="4">The sequence shown here is derived from an EMBL/GenBank/DDBJ whole genome shotgun (WGS) entry which is preliminary data.</text>
</comment>
<keyword evidence="5" id="KW-1185">Reference proteome</keyword>
<feature type="compositionally biased region" description="Polar residues" evidence="1">
    <location>
        <begin position="119"/>
        <end position="142"/>
    </location>
</feature>
<feature type="compositionally biased region" description="Low complexity" evidence="1">
    <location>
        <begin position="36"/>
        <end position="47"/>
    </location>
</feature>
<dbReference type="Proteomes" id="UP000707477">
    <property type="component" value="Unassembled WGS sequence"/>
</dbReference>
<sequence>MKKSLTIAITLLASLSLTACSSSSDSADTSSDESSTEAVSSSKKSSVPAEYEAALNKAETYANSMDMSEKGIHDQLTSDAGEQFSEKAATYAMNHLTDVDWNANALAKAKTYQKEMSMSSDAIRDQLTSSAGEQFTSEQANYAVSHLDD</sequence>
<protein>
    <recommendedName>
        <fullName evidence="3">Putative host cell surface-exposed lipoprotein Ltp-like HTH region domain-containing protein</fullName>
    </recommendedName>
</protein>
<evidence type="ECO:0000256" key="2">
    <source>
        <dbReference type="SAM" id="SignalP"/>
    </source>
</evidence>
<dbReference type="PROSITE" id="PS51257">
    <property type="entry name" value="PROKAR_LIPOPROTEIN"/>
    <property type="match status" value="1"/>
</dbReference>
<feature type="chain" id="PRO_5047072277" description="Putative host cell surface-exposed lipoprotein Ltp-like HTH region domain-containing protein" evidence="2">
    <location>
        <begin position="20"/>
        <end position="149"/>
    </location>
</feature>
<gene>
    <name evidence="4" type="ORF">HEQ44_05870</name>
</gene>
<dbReference type="InterPro" id="IPR011434">
    <property type="entry name" value="Ltp-like_HTH"/>
</dbReference>
<feature type="region of interest" description="Disordered" evidence="1">
    <location>
        <begin position="119"/>
        <end position="149"/>
    </location>
</feature>
<feature type="compositionally biased region" description="Low complexity" evidence="1">
    <location>
        <begin position="19"/>
        <end position="29"/>
    </location>
</feature>
<evidence type="ECO:0000256" key="1">
    <source>
        <dbReference type="SAM" id="MobiDB-lite"/>
    </source>
</evidence>
<name>A0ABX1L754_9LACO</name>
<accession>A0ABX1L754</accession>
<dbReference type="RefSeq" id="WP_168849503.1">
    <property type="nucleotide sequence ID" value="NZ_JAAVSD010000012.1"/>
</dbReference>
<proteinExistence type="predicted"/>
<dbReference type="Gene3D" id="1.10.10.10">
    <property type="entry name" value="Winged helix-like DNA-binding domain superfamily/Winged helix DNA-binding domain"/>
    <property type="match status" value="2"/>
</dbReference>
<dbReference type="Pfam" id="PF07553">
    <property type="entry name" value="Lipoprotein_Ltp"/>
    <property type="match status" value="2"/>
</dbReference>
<dbReference type="EMBL" id="JAAVSD010000012">
    <property type="protein sequence ID" value="NLR29707.1"/>
    <property type="molecule type" value="Genomic_DNA"/>
</dbReference>
<feature type="region of interest" description="Disordered" evidence="1">
    <location>
        <begin position="19"/>
        <end position="49"/>
    </location>
</feature>
<evidence type="ECO:0000259" key="3">
    <source>
        <dbReference type="Pfam" id="PF07553"/>
    </source>
</evidence>
<reference evidence="4 5" key="1">
    <citation type="submission" date="2020-03" db="EMBL/GenBank/DDBJ databases">
        <authorList>
            <person name="Zhang Z."/>
            <person name="Guo Z."/>
            <person name="Hou Q."/>
            <person name="Shen X."/>
        </authorList>
    </citation>
    <scope>NUCLEOTIDE SEQUENCE [LARGE SCALE GENOMIC DNA]</scope>
    <source>
        <strain evidence="4 5">HBUAS51329</strain>
    </source>
</reference>
<evidence type="ECO:0000313" key="5">
    <source>
        <dbReference type="Proteomes" id="UP000707477"/>
    </source>
</evidence>
<evidence type="ECO:0000313" key="4">
    <source>
        <dbReference type="EMBL" id="NLR29707.1"/>
    </source>
</evidence>
<feature type="signal peptide" evidence="2">
    <location>
        <begin position="1"/>
        <end position="19"/>
    </location>
</feature>
<feature type="domain" description="Putative host cell surface-exposed lipoprotein Ltp-like HTH region" evidence="3">
    <location>
        <begin position="50"/>
        <end position="96"/>
    </location>
</feature>
<keyword evidence="2" id="KW-0732">Signal</keyword>